<dbReference type="Proteomes" id="UP001596527">
    <property type="component" value="Unassembled WGS sequence"/>
</dbReference>
<accession>A0ABW2SNY2</accession>
<proteinExistence type="predicted"/>
<gene>
    <name evidence="1" type="ORF">ACFQWG_10200</name>
</gene>
<sequence length="107" mass="11529">MTATIPTSGPLTGHQITHPSWCDGADGTCMSDPACGMEWHQRTLPLGVGLPPVTVVSRTEPNGHTYANVYVPALPCVGEHELRRLRVAIDRAIHTLHVINGHTEECA</sequence>
<keyword evidence="2" id="KW-1185">Reference proteome</keyword>
<evidence type="ECO:0000313" key="2">
    <source>
        <dbReference type="Proteomes" id="UP001596527"/>
    </source>
</evidence>
<name>A0ABW2SNY2_9ACTO</name>
<evidence type="ECO:0000313" key="1">
    <source>
        <dbReference type="EMBL" id="MFC7581565.1"/>
    </source>
</evidence>
<comment type="caution">
    <text evidence="1">The sequence shown here is derived from an EMBL/GenBank/DDBJ whole genome shotgun (WGS) entry which is preliminary data.</text>
</comment>
<dbReference type="EMBL" id="JBHTEF010000001">
    <property type="protein sequence ID" value="MFC7581565.1"/>
    <property type="molecule type" value="Genomic_DNA"/>
</dbReference>
<dbReference type="RefSeq" id="WP_380974987.1">
    <property type="nucleotide sequence ID" value="NZ_JBHTEF010000001.1"/>
</dbReference>
<reference evidence="2" key="1">
    <citation type="journal article" date="2019" name="Int. J. Syst. Evol. Microbiol.">
        <title>The Global Catalogue of Microorganisms (GCM) 10K type strain sequencing project: providing services to taxonomists for standard genome sequencing and annotation.</title>
        <authorList>
            <consortium name="The Broad Institute Genomics Platform"/>
            <consortium name="The Broad Institute Genome Sequencing Center for Infectious Disease"/>
            <person name="Wu L."/>
            <person name="Ma J."/>
        </authorList>
    </citation>
    <scope>NUCLEOTIDE SEQUENCE [LARGE SCALE GENOMIC DNA]</scope>
    <source>
        <strain evidence="2">CCUG 56698</strain>
    </source>
</reference>
<protein>
    <submittedName>
        <fullName evidence="1">Uncharacterized protein</fullName>
    </submittedName>
</protein>
<organism evidence="1 2">
    <name type="scientific">Schaalia naturae</name>
    <dbReference type="NCBI Taxonomy" id="635203"/>
    <lineage>
        <taxon>Bacteria</taxon>
        <taxon>Bacillati</taxon>
        <taxon>Actinomycetota</taxon>
        <taxon>Actinomycetes</taxon>
        <taxon>Actinomycetales</taxon>
        <taxon>Actinomycetaceae</taxon>
        <taxon>Schaalia</taxon>
    </lineage>
</organism>